<keyword evidence="3" id="KW-1185">Reference proteome</keyword>
<reference evidence="2 3" key="1">
    <citation type="submission" date="2019-06" db="EMBL/GenBank/DDBJ databases">
        <title>A chromosome-scale genome assembly of the European perch, Perca fluviatilis.</title>
        <authorList>
            <person name="Roques C."/>
            <person name="Zahm M."/>
            <person name="Cabau C."/>
            <person name="Klopp C."/>
            <person name="Bouchez O."/>
            <person name="Donnadieu C."/>
            <person name="Kuhl H."/>
            <person name="Gislard M."/>
            <person name="Guendouz S."/>
            <person name="Journot L."/>
            <person name="Haffray P."/>
            <person name="Bestin A."/>
            <person name="Morvezen R."/>
            <person name="Feron R."/>
            <person name="Wen M."/>
            <person name="Jouanno E."/>
            <person name="Herpin A."/>
            <person name="Schartl M."/>
            <person name="Postlethwait J."/>
            <person name="Schaerlinger B."/>
            <person name="Chardard D."/>
            <person name="Lecocq T."/>
            <person name="Poncet C."/>
            <person name="Jaffrelo L."/>
            <person name="Lampietro C."/>
            <person name="Guiguen Y."/>
        </authorList>
    </citation>
    <scope>NUCLEOTIDE SEQUENCE [LARGE SCALE GENOMIC DNA]</scope>
    <source>
        <tissue evidence="2">Blood</tissue>
    </source>
</reference>
<protein>
    <submittedName>
        <fullName evidence="2">Uncharacterized protein</fullName>
    </submittedName>
</protein>
<dbReference type="AlphaFoldDB" id="A0A6A5FBD7"/>
<evidence type="ECO:0000313" key="3">
    <source>
        <dbReference type="Proteomes" id="UP000465112"/>
    </source>
</evidence>
<feature type="compositionally biased region" description="Basic and acidic residues" evidence="1">
    <location>
        <begin position="58"/>
        <end position="68"/>
    </location>
</feature>
<dbReference type="Proteomes" id="UP000465112">
    <property type="component" value="Chromosome 6"/>
</dbReference>
<accession>A0A6A5FBD7</accession>
<gene>
    <name evidence="2" type="ORF">PFLUV_G00066400</name>
</gene>
<evidence type="ECO:0000256" key="1">
    <source>
        <dbReference type="SAM" id="MobiDB-lite"/>
    </source>
</evidence>
<proteinExistence type="predicted"/>
<feature type="region of interest" description="Disordered" evidence="1">
    <location>
        <begin position="20"/>
        <end position="69"/>
    </location>
</feature>
<dbReference type="EMBL" id="VHII01000006">
    <property type="protein sequence ID" value="KAF1388799.1"/>
    <property type="molecule type" value="Genomic_DNA"/>
</dbReference>
<comment type="caution">
    <text evidence="2">The sequence shown here is derived from an EMBL/GenBank/DDBJ whole genome shotgun (WGS) entry which is preliminary data.</text>
</comment>
<name>A0A6A5FBD7_PERFL</name>
<sequence length="122" mass="13642">MESRTGLLYLLGELESVCQPAKHPRQLQHHSSPPDTPNLLPDPQTPEPVQQPLEEEDRPIQEDEERPKLTCADEAVTMDFVCAGMFVKLLARTHTSACLHVHKSSGGRRIEIVYFGKSTNAL</sequence>
<evidence type="ECO:0000313" key="2">
    <source>
        <dbReference type="EMBL" id="KAF1388799.1"/>
    </source>
</evidence>
<organism evidence="2 3">
    <name type="scientific">Perca fluviatilis</name>
    <name type="common">European perch</name>
    <dbReference type="NCBI Taxonomy" id="8168"/>
    <lineage>
        <taxon>Eukaryota</taxon>
        <taxon>Metazoa</taxon>
        <taxon>Chordata</taxon>
        <taxon>Craniata</taxon>
        <taxon>Vertebrata</taxon>
        <taxon>Euteleostomi</taxon>
        <taxon>Actinopterygii</taxon>
        <taxon>Neopterygii</taxon>
        <taxon>Teleostei</taxon>
        <taxon>Neoteleostei</taxon>
        <taxon>Acanthomorphata</taxon>
        <taxon>Eupercaria</taxon>
        <taxon>Perciformes</taxon>
        <taxon>Percoidei</taxon>
        <taxon>Percidae</taxon>
        <taxon>Percinae</taxon>
        <taxon>Perca</taxon>
    </lineage>
</organism>